<evidence type="ECO:0000313" key="8">
    <source>
        <dbReference type="Proteomes" id="UP000074914"/>
    </source>
</evidence>
<dbReference type="PRINTS" id="PR01002">
    <property type="entry name" value="FLGFLGJ"/>
</dbReference>
<dbReference type="NCBIfam" id="TIGR02594">
    <property type="entry name" value="TIGR02594 family protein"/>
    <property type="match status" value="1"/>
</dbReference>
<evidence type="ECO:0000256" key="5">
    <source>
        <dbReference type="SAM" id="MobiDB-lite"/>
    </source>
</evidence>
<keyword evidence="1" id="KW-0929">Antimicrobial</keyword>
<evidence type="ECO:0000259" key="6">
    <source>
        <dbReference type="PROSITE" id="PS51782"/>
    </source>
</evidence>
<accession>A0ABN4MPF9</accession>
<name>A0ABN4MPF9_9BURK</name>
<evidence type="ECO:0000256" key="1">
    <source>
        <dbReference type="ARBA" id="ARBA00022529"/>
    </source>
</evidence>
<evidence type="ECO:0000313" key="7">
    <source>
        <dbReference type="EMBL" id="AMP17377.1"/>
    </source>
</evidence>
<keyword evidence="2" id="KW-0081">Bacteriolytic enzyme</keyword>
<evidence type="ECO:0000256" key="2">
    <source>
        <dbReference type="ARBA" id="ARBA00022638"/>
    </source>
</evidence>
<keyword evidence="3" id="KW-0378">Hydrolase</keyword>
<organism evidence="7 8">
    <name type="scientific">Collimonas pratensis</name>
    <dbReference type="NCBI Taxonomy" id="279113"/>
    <lineage>
        <taxon>Bacteria</taxon>
        <taxon>Pseudomonadati</taxon>
        <taxon>Pseudomonadota</taxon>
        <taxon>Betaproteobacteria</taxon>
        <taxon>Burkholderiales</taxon>
        <taxon>Oxalobacteraceae</taxon>
        <taxon>Collimonas</taxon>
    </lineage>
</organism>
<dbReference type="InterPro" id="IPR018392">
    <property type="entry name" value="LysM"/>
</dbReference>
<dbReference type="PROSITE" id="PS51782">
    <property type="entry name" value="LYSM"/>
    <property type="match status" value="1"/>
</dbReference>
<dbReference type="Gene3D" id="1.10.530.10">
    <property type="match status" value="1"/>
</dbReference>
<dbReference type="Proteomes" id="UP000074914">
    <property type="component" value="Chromosome"/>
</dbReference>
<dbReference type="Gene3D" id="2.10.70.40">
    <property type="entry name" value="peptidoglycan hydrolase"/>
    <property type="match status" value="1"/>
</dbReference>
<dbReference type="EMBL" id="CP013236">
    <property type="protein sequence ID" value="AMP17377.1"/>
    <property type="molecule type" value="Genomic_DNA"/>
</dbReference>
<evidence type="ECO:0000256" key="3">
    <source>
        <dbReference type="ARBA" id="ARBA00022801"/>
    </source>
</evidence>
<dbReference type="Pfam" id="PF01476">
    <property type="entry name" value="LysM"/>
    <property type="match status" value="1"/>
</dbReference>
<sequence>MTYEYEDKLEFIKNLYCPARVVADETGASWELILSQAAQETLWGEKILPGTNNIFNIKADPSWEGESKMFNVHEIVNGSKIWVDAPFRVYPTILDSLRDRMAFLKDNPRYGKAGLFDADTKGNLEKEAAALQKAGYATDPNYATSLKTVFDGKTMQRAVKEAQKQGCGPILPVIEVIVLDGAKVPIAKAKVSATQNGKSAEIATDAAGRIIIRITPNSGDIQLKIFDAVKNSWIDLDPVKIPSPIKSTTITLISPTFTVQTSTRTHEKVAAKAETPKKIPEAGKSKDASKSFEMHTIEKGESLSSISKKYSVRYKTIADANNIASPYIIRPGQVLKIPKIDGGQNHANQASPAAASKANEGSHQSDASGNGDYMAMFGKMFSDSQNYLHTIFYRNEKNNPQTDVMHSSKAPWMKFAQEEFEKGVKRHVGKGPSDPRILEYFKATPTLDKASAATDKTPYCAAFANWCLVKAGFKGDNSALAVSFAKWGRPTKGNKPGLGAVAVIKFPEGGHHVTFVAGLSANGKMIATLGGNQGKGHEVSHSHVTTAWVVAYRYPSDYPDHDDDYVLTDVKGDHATMSAKSTH</sequence>
<dbReference type="InterPro" id="IPR002901">
    <property type="entry name" value="MGlyc_endo_b_GlcNAc-like_dom"/>
</dbReference>
<feature type="region of interest" description="Disordered" evidence="5">
    <location>
        <begin position="340"/>
        <end position="369"/>
    </location>
</feature>
<protein>
    <recommendedName>
        <fullName evidence="4">Peptidoglycan hydrolase</fullName>
    </recommendedName>
</protein>
<gene>
    <name evidence="7" type="ORF">CPter291_5164</name>
</gene>
<dbReference type="SMART" id="SM00047">
    <property type="entry name" value="LYZ2"/>
    <property type="match status" value="1"/>
</dbReference>
<dbReference type="RefSeq" id="WP_062119954.1">
    <property type="nucleotide sequence ID" value="NZ_CP013236.1"/>
</dbReference>
<reference evidence="7 8" key="1">
    <citation type="submission" date="2015-11" db="EMBL/GenBank/DDBJ databases">
        <title>Exploring the genomic traits of fungus-feeding bacterial genus Collimonas.</title>
        <authorList>
            <person name="Song C."/>
            <person name="Schmidt R."/>
            <person name="de Jager V."/>
            <person name="Krzyzanowska D."/>
            <person name="Jongedijk E."/>
            <person name="Cankar K."/>
            <person name="Beekwilder J."/>
            <person name="van Veen A."/>
            <person name="de Boer W."/>
            <person name="van Veen J.A."/>
            <person name="Garbeva P."/>
        </authorList>
    </citation>
    <scope>NUCLEOTIDE SEQUENCE [LARGE SCALE GENOMIC DNA]</scope>
    <source>
        <strain evidence="7 8">Ter291</strain>
    </source>
</reference>
<dbReference type="SMART" id="SM00257">
    <property type="entry name" value="LysM"/>
    <property type="match status" value="1"/>
</dbReference>
<feature type="compositionally biased region" description="Low complexity" evidence="5">
    <location>
        <begin position="344"/>
        <end position="359"/>
    </location>
</feature>
<keyword evidence="8" id="KW-1185">Reference proteome</keyword>
<feature type="domain" description="LysM" evidence="6">
    <location>
        <begin position="293"/>
        <end position="337"/>
    </location>
</feature>
<dbReference type="SUPFAM" id="SSF54106">
    <property type="entry name" value="LysM domain"/>
    <property type="match status" value="1"/>
</dbReference>
<feature type="region of interest" description="Disordered" evidence="5">
    <location>
        <begin position="268"/>
        <end position="291"/>
    </location>
</feature>
<dbReference type="Gene3D" id="3.10.350.10">
    <property type="entry name" value="LysM domain"/>
    <property type="match status" value="1"/>
</dbReference>
<evidence type="ECO:0000256" key="4">
    <source>
        <dbReference type="ARBA" id="ARBA00032108"/>
    </source>
</evidence>
<proteinExistence type="predicted"/>
<dbReference type="InterPro" id="IPR036779">
    <property type="entry name" value="LysM_dom_sf"/>
</dbReference>
<dbReference type="Pfam" id="PF01832">
    <property type="entry name" value="Glucosaminidase"/>
    <property type="match status" value="1"/>
</dbReference>
<dbReference type="PANTHER" id="PTHR33308">
    <property type="entry name" value="PEPTIDOGLYCAN HYDROLASE FLGJ"/>
    <property type="match status" value="1"/>
</dbReference>
<dbReference type="InterPro" id="IPR051056">
    <property type="entry name" value="Glycosyl_Hydrolase_73"/>
</dbReference>
<dbReference type="PANTHER" id="PTHR33308:SF9">
    <property type="entry name" value="PEPTIDOGLYCAN HYDROLASE FLGJ"/>
    <property type="match status" value="1"/>
</dbReference>
<dbReference type="CDD" id="cd00118">
    <property type="entry name" value="LysM"/>
    <property type="match status" value="1"/>
</dbReference>
<dbReference type="InterPro" id="IPR013423">
    <property type="entry name" value="CHP02594"/>
</dbReference>